<proteinExistence type="predicted"/>
<evidence type="ECO:0000256" key="1">
    <source>
        <dbReference type="SAM" id="SignalP"/>
    </source>
</evidence>
<protein>
    <recommendedName>
        <fullName evidence="2">AAA-ATPase-like domain-containing protein</fullName>
    </recommendedName>
</protein>
<dbReference type="PANTHER" id="PTHR34825">
    <property type="entry name" value="CONSERVED PROTEIN, WITH A WEAK D-GALACTARATE DEHYDRATASE/ALTRONATE HYDROLASE DOMAIN"/>
    <property type="match status" value="1"/>
</dbReference>
<dbReference type="InterPro" id="IPR018631">
    <property type="entry name" value="AAA-ATPase-like_dom"/>
</dbReference>
<reference evidence="3" key="1">
    <citation type="submission" date="2015-12" db="EMBL/GenBank/DDBJ databases">
        <title>De novo transcriptome assembly of four potential Pierce s Disease insect vectors from Arizona vineyards.</title>
        <authorList>
            <person name="Tassone E.E."/>
        </authorList>
    </citation>
    <scope>NUCLEOTIDE SEQUENCE</scope>
</reference>
<dbReference type="Pfam" id="PF09820">
    <property type="entry name" value="AAA-ATPase_like"/>
    <property type="match status" value="1"/>
</dbReference>
<dbReference type="PANTHER" id="PTHR34825:SF1">
    <property type="entry name" value="AAA-ATPASE-LIKE DOMAIN-CONTAINING PROTEIN"/>
    <property type="match status" value="1"/>
</dbReference>
<feature type="domain" description="AAA-ATPase-like" evidence="2">
    <location>
        <begin position="37"/>
        <end position="250"/>
    </location>
</feature>
<dbReference type="AlphaFoldDB" id="A0A1B6CS69"/>
<feature type="chain" id="PRO_5008580738" description="AAA-ATPase-like domain-containing protein" evidence="1">
    <location>
        <begin position="18"/>
        <end position="276"/>
    </location>
</feature>
<feature type="non-terminal residue" evidence="3">
    <location>
        <position position="276"/>
    </location>
</feature>
<evidence type="ECO:0000259" key="2">
    <source>
        <dbReference type="Pfam" id="PF09820"/>
    </source>
</evidence>
<evidence type="ECO:0000313" key="3">
    <source>
        <dbReference type="EMBL" id="JAS16366.1"/>
    </source>
</evidence>
<dbReference type="EMBL" id="GEDC01020932">
    <property type="protein sequence ID" value="JAS16366.1"/>
    <property type="molecule type" value="Transcribed_RNA"/>
</dbReference>
<organism evidence="3">
    <name type="scientific">Clastoptera arizonana</name>
    <name type="common">Arizona spittle bug</name>
    <dbReference type="NCBI Taxonomy" id="38151"/>
    <lineage>
        <taxon>Eukaryota</taxon>
        <taxon>Metazoa</taxon>
        <taxon>Ecdysozoa</taxon>
        <taxon>Arthropoda</taxon>
        <taxon>Hexapoda</taxon>
        <taxon>Insecta</taxon>
        <taxon>Pterygota</taxon>
        <taxon>Neoptera</taxon>
        <taxon>Paraneoptera</taxon>
        <taxon>Hemiptera</taxon>
        <taxon>Auchenorrhyncha</taxon>
        <taxon>Cercopoidea</taxon>
        <taxon>Clastopteridae</taxon>
        <taxon>Clastoptera</taxon>
    </lineage>
</organism>
<keyword evidence="1" id="KW-0732">Signal</keyword>
<accession>A0A1B6CS69</accession>
<name>A0A1B6CS69_9HEMI</name>
<gene>
    <name evidence="3" type="ORF">g.1917</name>
</gene>
<feature type="signal peptide" evidence="1">
    <location>
        <begin position="1"/>
        <end position="17"/>
    </location>
</feature>
<sequence>MTKIFVVCLCIFTLTKGLGRVAQHLDTDFARIVLTPTFVDKTPMLKKLPQQGIIAISAPRLFGKTTNMDMMRRFFSITVNKDGDIIDNVKRDFAGKRVEKSENSLTDNFKLFKDHKLAVYSDNEFFYDNCGQYPVIHVSFKKVDASSIQNCIESFKVVVHEVFKEHFYLLNAKDLWSDDGGNYDRNEFNKYLDENKYNTLSESEVINGLKYLSLLLHKHFKRLVFLLIDDLDAPVLKIILNRNATITDKFDFLTEAVTETVGNGHVGMGVVQSTSQ</sequence>